<gene>
    <name evidence="2" type="ORF">QQX98_002075</name>
</gene>
<evidence type="ECO:0000313" key="3">
    <source>
        <dbReference type="Proteomes" id="UP001498476"/>
    </source>
</evidence>
<name>A0ABR1HLK6_9HYPO</name>
<dbReference type="EMBL" id="JAZAVJ010000021">
    <property type="protein sequence ID" value="KAK7421608.1"/>
    <property type="molecule type" value="Genomic_DNA"/>
</dbReference>
<feature type="compositionally biased region" description="Polar residues" evidence="1">
    <location>
        <begin position="122"/>
        <end position="132"/>
    </location>
</feature>
<reference evidence="2 3" key="1">
    <citation type="journal article" date="2025" name="Microbiol. Resour. Announc.">
        <title>Draft genome sequences for Neonectria magnoliae and Neonectria punicea, canker pathogens of Liriodendron tulipifera and Acer saccharum in West Virginia.</title>
        <authorList>
            <person name="Petronek H.M."/>
            <person name="Kasson M.T."/>
            <person name="Metheny A.M."/>
            <person name="Stauder C.M."/>
            <person name="Lovett B."/>
            <person name="Lynch S.C."/>
            <person name="Garnas J.R."/>
            <person name="Kasson L.R."/>
            <person name="Stajich J.E."/>
        </authorList>
    </citation>
    <scope>NUCLEOTIDE SEQUENCE [LARGE SCALE GENOMIC DNA]</scope>
    <source>
        <strain evidence="2 3">NRRL 64653</strain>
    </source>
</reference>
<protein>
    <submittedName>
        <fullName evidence="2">Uncharacterized protein</fullName>
    </submittedName>
</protein>
<evidence type="ECO:0000313" key="2">
    <source>
        <dbReference type="EMBL" id="KAK7421608.1"/>
    </source>
</evidence>
<accession>A0ABR1HLK6</accession>
<keyword evidence="3" id="KW-1185">Reference proteome</keyword>
<sequence>MSAKIVCPATRKNGPVVPPMIHRTVKHAIFGERDAPIEHEQRTTLATRYVVRRPIMVLIGSQINPERAMAMKTPALAVLMSVTLTSKPAAISTVAGMMAVLQKVIGSGIQQTTKRMTHFRQDGSSITSSSMAPTGGRGSDMDSADARPPVFGSGMFKSFRDRPEEVRG</sequence>
<comment type="caution">
    <text evidence="2">The sequence shown here is derived from an EMBL/GenBank/DDBJ whole genome shotgun (WGS) entry which is preliminary data.</text>
</comment>
<feature type="region of interest" description="Disordered" evidence="1">
    <location>
        <begin position="119"/>
        <end position="168"/>
    </location>
</feature>
<proteinExistence type="predicted"/>
<evidence type="ECO:0000256" key="1">
    <source>
        <dbReference type="SAM" id="MobiDB-lite"/>
    </source>
</evidence>
<organism evidence="2 3">
    <name type="scientific">Neonectria punicea</name>
    <dbReference type="NCBI Taxonomy" id="979145"/>
    <lineage>
        <taxon>Eukaryota</taxon>
        <taxon>Fungi</taxon>
        <taxon>Dikarya</taxon>
        <taxon>Ascomycota</taxon>
        <taxon>Pezizomycotina</taxon>
        <taxon>Sordariomycetes</taxon>
        <taxon>Hypocreomycetidae</taxon>
        <taxon>Hypocreales</taxon>
        <taxon>Nectriaceae</taxon>
        <taxon>Neonectria</taxon>
    </lineage>
</organism>
<dbReference type="Proteomes" id="UP001498476">
    <property type="component" value="Unassembled WGS sequence"/>
</dbReference>
<feature type="compositionally biased region" description="Basic and acidic residues" evidence="1">
    <location>
        <begin position="158"/>
        <end position="168"/>
    </location>
</feature>